<dbReference type="GeneID" id="13165520"/>
<accession>I3UMI4</accession>
<dbReference type="Proteomes" id="UP000005266">
    <property type="component" value="Segment"/>
</dbReference>
<evidence type="ECO:0000313" key="2">
    <source>
        <dbReference type="Proteomes" id="UP000005266"/>
    </source>
</evidence>
<keyword evidence="2" id="KW-1185">Reference proteome</keyword>
<organism evidence="1 2">
    <name type="scientific">Colwellia phage 9A</name>
    <dbReference type="NCBI Taxonomy" id="765765"/>
    <lineage>
        <taxon>Viruses</taxon>
        <taxon>Duplodnaviria</taxon>
        <taxon>Heunggongvirae</taxon>
        <taxon>Uroviricota</taxon>
        <taxon>Caudoviricetes</taxon>
        <taxon>Franklinbayvirus</taxon>
        <taxon>Franklinbayvirus fv9A</taxon>
    </lineage>
</organism>
<gene>
    <name evidence="1" type="ORF">COPG_00103</name>
</gene>
<name>I3UMI4_9CAUD</name>
<dbReference type="RefSeq" id="YP_006489289.1">
    <property type="nucleotide sequence ID" value="NC_018088.1"/>
</dbReference>
<dbReference type="EMBL" id="HQ317390">
    <property type="protein sequence ID" value="AFK66699.1"/>
    <property type="molecule type" value="Genomic_DNA"/>
</dbReference>
<evidence type="ECO:0000313" key="1">
    <source>
        <dbReference type="EMBL" id="AFK66699.1"/>
    </source>
</evidence>
<dbReference type="KEGG" id="vg:13165520"/>
<sequence length="104" mass="11738">MSQRNTSIRQAMFALSCTGLSDIGASEYIDNFSKYSGIKDQRHLSNYVTDCRISYCSAHSKRLIIKHGKRLGDSVVDAVCEWEQAFIDGKPSGHILDKECYNEK</sequence>
<proteinExistence type="predicted"/>
<protein>
    <submittedName>
        <fullName evidence="1">Uncharacterized protein</fullName>
    </submittedName>
</protein>
<reference evidence="1 2" key="1">
    <citation type="journal article" date="2013" name="Extremophiles">
        <title>Genomic analysis of cold-active Colwelliaphage 9A and psychrophilic phage-host interactions.</title>
        <authorList>
            <person name="Colangelo-Lillis J.R."/>
            <person name="Deming J.W."/>
        </authorList>
    </citation>
    <scope>NUCLEOTIDE SEQUENCE [LARGE SCALE GENOMIC DNA]</scope>
    <source>
        <strain evidence="1">9A</strain>
    </source>
</reference>